<keyword evidence="3" id="KW-0687">Ribonucleoprotein</keyword>
<dbReference type="Proteomes" id="UP000292447">
    <property type="component" value="Chromosome I"/>
</dbReference>
<keyword evidence="7" id="KW-1185">Reference proteome</keyword>
<dbReference type="SUPFAM" id="SSF52080">
    <property type="entry name" value="Ribosomal proteins L15p and L18e"/>
    <property type="match status" value="1"/>
</dbReference>
<feature type="region of interest" description="Disordered" evidence="4">
    <location>
        <begin position="53"/>
        <end position="79"/>
    </location>
</feature>
<reference evidence="7" key="1">
    <citation type="submission" date="2019-03" db="EMBL/GenBank/DDBJ databases">
        <title>Snf2 controls pulcherriminic acid biosynthesis and connects pigmentation and antifungal activity of the yeast Metschnikowia pulcherrima.</title>
        <authorList>
            <person name="Gore-Lloyd D."/>
            <person name="Sumann I."/>
            <person name="Brachmann A.O."/>
            <person name="Schneeberger K."/>
            <person name="Ortiz-Merino R.A."/>
            <person name="Moreno-Beltran M."/>
            <person name="Schlaefli M."/>
            <person name="Kirner P."/>
            <person name="Santos Kron A."/>
            <person name="Wolfe K.H."/>
            <person name="Piel J."/>
            <person name="Ahrens C.H."/>
            <person name="Henk D."/>
            <person name="Freimoser F.M."/>
        </authorList>
    </citation>
    <scope>NUCLEOTIDE SEQUENCE [LARGE SCALE GENOMIC DNA]</scope>
    <source>
        <strain evidence="7">APC 1.2</strain>
    </source>
</reference>
<evidence type="ECO:0000256" key="4">
    <source>
        <dbReference type="SAM" id="MobiDB-lite"/>
    </source>
</evidence>
<feature type="compositionally biased region" description="Gly residues" evidence="4">
    <location>
        <begin position="58"/>
        <end position="70"/>
    </location>
</feature>
<protein>
    <submittedName>
        <fullName evidence="6">Large subunit ribosomal protein L15</fullName>
    </submittedName>
</protein>
<evidence type="ECO:0000256" key="1">
    <source>
        <dbReference type="ARBA" id="ARBA00007320"/>
    </source>
</evidence>
<dbReference type="AlphaFoldDB" id="A0A4P6XIK6"/>
<accession>A0A4P6XIK6</accession>
<dbReference type="GO" id="GO:0003735">
    <property type="term" value="F:structural constituent of ribosome"/>
    <property type="evidence" value="ECO:0007669"/>
    <property type="project" value="InterPro"/>
</dbReference>
<keyword evidence="2 6" id="KW-0689">Ribosomal protein</keyword>
<dbReference type="GO" id="GO:0006412">
    <property type="term" value="P:translation"/>
    <property type="evidence" value="ECO:0007669"/>
    <property type="project" value="InterPro"/>
</dbReference>
<comment type="similarity">
    <text evidence="1">Belongs to the universal ribosomal protein uL15 family.</text>
</comment>
<dbReference type="InterPro" id="IPR005749">
    <property type="entry name" value="Ribosomal_uL15_bac-type"/>
</dbReference>
<dbReference type="InterPro" id="IPR036227">
    <property type="entry name" value="Ribosomal_uL15/eL18_sf"/>
</dbReference>
<evidence type="ECO:0000313" key="7">
    <source>
        <dbReference type="Proteomes" id="UP000292447"/>
    </source>
</evidence>
<dbReference type="NCBIfam" id="TIGR01071">
    <property type="entry name" value="rplO_bact"/>
    <property type="match status" value="1"/>
</dbReference>
<evidence type="ECO:0000256" key="2">
    <source>
        <dbReference type="ARBA" id="ARBA00022980"/>
    </source>
</evidence>
<evidence type="ECO:0000259" key="5">
    <source>
        <dbReference type="Pfam" id="PF00828"/>
    </source>
</evidence>
<organism evidence="6 7">
    <name type="scientific">Metschnikowia aff. pulcherrima</name>
    <dbReference type="NCBI Taxonomy" id="2163413"/>
    <lineage>
        <taxon>Eukaryota</taxon>
        <taxon>Fungi</taxon>
        <taxon>Dikarya</taxon>
        <taxon>Ascomycota</taxon>
        <taxon>Saccharomycotina</taxon>
        <taxon>Pichiomycetes</taxon>
        <taxon>Metschnikowiaceae</taxon>
        <taxon>Metschnikowia</taxon>
    </lineage>
</organism>
<proteinExistence type="inferred from homology"/>
<dbReference type="InterPro" id="IPR021131">
    <property type="entry name" value="Ribosomal_uL15/eL18"/>
</dbReference>
<feature type="domain" description="Large ribosomal subunit protein uL15/eL18" evidence="5">
    <location>
        <begin position="109"/>
        <end position="187"/>
    </location>
</feature>
<sequence>MAELAFSPAQMLRLYNYTKSVFGGVSALSEATRNASYLGLLRPADGAVKAYTRLGRGPASGKGKTAGRGQKGQKARGSVPHWLEGGQTPYYKLFPIVGFKRPHRKVFVEISLRRIQEFWQTGRIPLKEGETLTIRVMRECGIISGSLKDGVKILGNGSSRYNVPLNVEVSLATERAVAAVRKTGHEFTSVYHTKLGLLAHVKPDYFLLKKGRVPLQARPLHKRDIANYSNPEKGGYLLKDRSLLLDHVGKPNARKAVVKKSTLDEQLETASTKTYSDYAESKIVRLADLKL</sequence>
<dbReference type="EMBL" id="CP034456">
    <property type="protein sequence ID" value="QBM86439.1"/>
    <property type="molecule type" value="Genomic_DNA"/>
</dbReference>
<gene>
    <name evidence="6" type="primary">MPUL0A10810</name>
    <name evidence="6" type="ORF">METSCH_A10810</name>
</gene>
<dbReference type="GO" id="GO:0005762">
    <property type="term" value="C:mitochondrial large ribosomal subunit"/>
    <property type="evidence" value="ECO:0007669"/>
    <property type="project" value="TreeGrafter"/>
</dbReference>
<evidence type="ECO:0000256" key="3">
    <source>
        <dbReference type="ARBA" id="ARBA00023274"/>
    </source>
</evidence>
<dbReference type="STRING" id="2163413.A0A4P6XIK6"/>
<dbReference type="PANTHER" id="PTHR12934">
    <property type="entry name" value="50S RIBOSOMAL PROTEIN L15"/>
    <property type="match status" value="1"/>
</dbReference>
<dbReference type="InterPro" id="IPR030878">
    <property type="entry name" value="Ribosomal_uL15"/>
</dbReference>
<evidence type="ECO:0000313" key="6">
    <source>
        <dbReference type="EMBL" id="QBM86439.1"/>
    </source>
</evidence>
<dbReference type="HAMAP" id="MF_01341">
    <property type="entry name" value="Ribosomal_uL15"/>
    <property type="match status" value="1"/>
</dbReference>
<dbReference type="PANTHER" id="PTHR12934:SF11">
    <property type="entry name" value="LARGE RIBOSOMAL SUBUNIT PROTEIN UL15M"/>
    <property type="match status" value="1"/>
</dbReference>
<dbReference type="Gene3D" id="3.100.10.10">
    <property type="match status" value="1"/>
</dbReference>
<dbReference type="Pfam" id="PF00828">
    <property type="entry name" value="Ribosomal_L27A"/>
    <property type="match status" value="1"/>
</dbReference>
<name>A0A4P6XIK6_9ASCO</name>